<dbReference type="InterPro" id="IPR010916">
    <property type="entry name" value="TonB_box_CS"/>
</dbReference>
<protein>
    <submittedName>
        <fullName evidence="2">DUF2541 family protein</fullName>
    </submittedName>
</protein>
<sequence>MKKSAVILVVLFMALVNFTFAQSPGVVTSAKPGWHKIGEVKASFKMENESIVVMGNDKFKSLKLKVTDAPINIENVRVFYENGASEEISVRSELKSGAETRVIDLDHAAEDIKKVEFTYKTLPNRKEEKAHIELYGLK</sequence>
<evidence type="ECO:0000313" key="3">
    <source>
        <dbReference type="Proteomes" id="UP001319180"/>
    </source>
</evidence>
<dbReference type="EMBL" id="JAHESC010000062">
    <property type="protein sequence ID" value="MBT1690338.1"/>
    <property type="molecule type" value="Genomic_DNA"/>
</dbReference>
<evidence type="ECO:0000313" key="2">
    <source>
        <dbReference type="EMBL" id="MBT1690338.1"/>
    </source>
</evidence>
<evidence type="ECO:0000256" key="1">
    <source>
        <dbReference type="SAM" id="SignalP"/>
    </source>
</evidence>
<gene>
    <name evidence="2" type="ORF">KK078_27475</name>
</gene>
<proteinExistence type="predicted"/>
<dbReference type="PROSITE" id="PS00430">
    <property type="entry name" value="TONB_DEPENDENT_REC_1"/>
    <property type="match status" value="1"/>
</dbReference>
<comment type="caution">
    <text evidence="2">The sequence shown here is derived from an EMBL/GenBank/DDBJ whole genome shotgun (WGS) entry which is preliminary data.</text>
</comment>
<dbReference type="AlphaFoldDB" id="A0AAP2GLN7"/>
<keyword evidence="1" id="KW-0732">Signal</keyword>
<dbReference type="RefSeq" id="WP_254093556.1">
    <property type="nucleotide sequence ID" value="NZ_JAHESC010000062.1"/>
</dbReference>
<reference evidence="2 3" key="1">
    <citation type="submission" date="2021-05" db="EMBL/GenBank/DDBJ databases">
        <title>A Polyphasic approach of four new species of the genus Ohtaekwangia: Ohtaekwangia histidinii sp. nov., Ohtaekwangia cretensis sp. nov., Ohtaekwangia indiensis sp. nov., Ohtaekwangia reichenbachii sp. nov. from diverse environment.</title>
        <authorList>
            <person name="Octaviana S."/>
        </authorList>
    </citation>
    <scope>NUCLEOTIDE SEQUENCE [LARGE SCALE GENOMIC DNA]</scope>
    <source>
        <strain evidence="2 3">PWU37</strain>
    </source>
</reference>
<organism evidence="2 3">
    <name type="scientific">Dawidia soli</name>
    <dbReference type="NCBI Taxonomy" id="2782352"/>
    <lineage>
        <taxon>Bacteria</taxon>
        <taxon>Pseudomonadati</taxon>
        <taxon>Bacteroidota</taxon>
        <taxon>Cytophagia</taxon>
        <taxon>Cytophagales</taxon>
        <taxon>Chryseotaleaceae</taxon>
        <taxon>Dawidia</taxon>
    </lineage>
</organism>
<keyword evidence="3" id="KW-1185">Reference proteome</keyword>
<accession>A0AAP2GLN7</accession>
<dbReference type="Proteomes" id="UP001319180">
    <property type="component" value="Unassembled WGS sequence"/>
</dbReference>
<feature type="chain" id="PRO_5042954169" evidence="1">
    <location>
        <begin position="22"/>
        <end position="138"/>
    </location>
</feature>
<name>A0AAP2GLN7_9BACT</name>
<feature type="signal peptide" evidence="1">
    <location>
        <begin position="1"/>
        <end position="21"/>
    </location>
</feature>